<comment type="caution">
    <text evidence="25">The sequence shown here is derived from an EMBL/GenBank/DDBJ whole genome shotgun (WGS) entry which is preliminary data.</text>
</comment>
<evidence type="ECO:0000256" key="6">
    <source>
        <dbReference type="ARBA" id="ARBA00008276"/>
    </source>
</evidence>
<keyword evidence="13 23" id="KW-0547">Nucleotide-binding</keyword>
<keyword evidence="18" id="KW-0472">Membrane</keyword>
<evidence type="ECO:0000256" key="3">
    <source>
        <dbReference type="ARBA" id="ARBA00004305"/>
    </source>
</evidence>
<dbReference type="PROSITE" id="PS01012">
    <property type="entry name" value="FOLYLPOLYGLU_SYNT_2"/>
    <property type="match status" value="1"/>
</dbReference>
<comment type="similarity">
    <text evidence="6">Belongs to the folylpolyglutamate synthase family.</text>
</comment>
<dbReference type="SUPFAM" id="SSF53623">
    <property type="entry name" value="MurD-like peptide ligases, catalytic domain"/>
    <property type="match status" value="1"/>
</dbReference>
<dbReference type="EC" id="6.3.2.17" evidence="7"/>
<evidence type="ECO:0000256" key="18">
    <source>
        <dbReference type="ARBA" id="ARBA00023136"/>
    </source>
</evidence>
<evidence type="ECO:0000256" key="22">
    <source>
        <dbReference type="ARBA" id="ARBA00047493"/>
    </source>
</evidence>
<feature type="binding site" evidence="24">
    <location>
        <position position="166"/>
    </location>
    <ligand>
        <name>Mg(2+)</name>
        <dbReference type="ChEBI" id="CHEBI:18420"/>
        <label>1</label>
    </ligand>
</feature>
<dbReference type="PANTHER" id="PTHR11136">
    <property type="entry name" value="FOLYLPOLYGLUTAMATE SYNTHASE-RELATED"/>
    <property type="match status" value="1"/>
</dbReference>
<evidence type="ECO:0000256" key="24">
    <source>
        <dbReference type="PIRSR" id="PIRSR038895-2"/>
    </source>
</evidence>
<keyword evidence="10" id="KW-0554">One-carbon metabolism</keyword>
<evidence type="ECO:0000256" key="12">
    <source>
        <dbReference type="ARBA" id="ARBA00022723"/>
    </source>
</evidence>
<dbReference type="GO" id="GO:0006730">
    <property type="term" value="P:one-carbon metabolic process"/>
    <property type="evidence" value="ECO:0007669"/>
    <property type="project" value="UniProtKB-KW"/>
</dbReference>
<feature type="binding site" evidence="24">
    <location>
        <position position="61"/>
    </location>
    <ligand>
        <name>Mg(2+)</name>
        <dbReference type="ChEBI" id="CHEBI:18420"/>
        <label>1</label>
    </ligand>
</feature>
<evidence type="ECO:0000256" key="19">
    <source>
        <dbReference type="ARBA" id="ARBA00025142"/>
    </source>
</evidence>
<dbReference type="Gene3D" id="3.40.1190.10">
    <property type="entry name" value="Mur-like, catalytic domain"/>
    <property type="match status" value="1"/>
</dbReference>
<protein>
    <recommendedName>
        <fullName evidence="8">Folylpolyglutamate synthase</fullName>
        <ecNumber evidence="7">6.3.2.17</ecNumber>
    </recommendedName>
    <alternativeName>
        <fullName evidence="21">Folylpoly-gamma-glutamate synthetase</fullName>
    </alternativeName>
    <alternativeName>
        <fullName evidence="20">Tetrahydrofolylpolyglutamate synthase</fullName>
    </alternativeName>
</protein>
<organism evidence="25 26">
    <name type="scientific">Wickerhamomyces pijperi</name>
    <name type="common">Yeast</name>
    <name type="synonym">Pichia pijperi</name>
    <dbReference type="NCBI Taxonomy" id="599730"/>
    <lineage>
        <taxon>Eukaryota</taxon>
        <taxon>Fungi</taxon>
        <taxon>Dikarya</taxon>
        <taxon>Ascomycota</taxon>
        <taxon>Saccharomycotina</taxon>
        <taxon>Saccharomycetes</taxon>
        <taxon>Phaffomycetales</taxon>
        <taxon>Wickerhamomycetaceae</taxon>
        <taxon>Wickerhamomyces</taxon>
    </lineage>
</organism>
<dbReference type="InterPro" id="IPR001645">
    <property type="entry name" value="Folylpolyglutamate_synth"/>
</dbReference>
<evidence type="ECO:0000256" key="9">
    <source>
        <dbReference type="ARBA" id="ARBA00022490"/>
    </source>
</evidence>
<dbReference type="GO" id="GO:0005829">
    <property type="term" value="C:cytosol"/>
    <property type="evidence" value="ECO:0007669"/>
    <property type="project" value="TreeGrafter"/>
</dbReference>
<keyword evidence="14" id="KW-0999">Mitochondrion inner membrane</keyword>
<dbReference type="FunFam" id="3.40.1190.10:FF:000009">
    <property type="entry name" value="Folylpolyglutamate synthase"/>
    <property type="match status" value="1"/>
</dbReference>
<gene>
    <name evidence="25" type="ORF">WICPIJ_003813</name>
</gene>
<comment type="cofactor">
    <cofactor evidence="1">
        <name>a monovalent cation</name>
        <dbReference type="ChEBI" id="CHEBI:60242"/>
    </cofactor>
</comment>
<dbReference type="GO" id="GO:0004326">
    <property type="term" value="F:tetrahydrofolylpolyglutamate synthase activity"/>
    <property type="evidence" value="ECO:0007669"/>
    <property type="project" value="UniProtKB-EC"/>
</dbReference>
<dbReference type="InterPro" id="IPR018109">
    <property type="entry name" value="Folylpolyglutamate_synth_CS"/>
</dbReference>
<dbReference type="Gene3D" id="3.90.190.20">
    <property type="entry name" value="Mur ligase, C-terminal domain"/>
    <property type="match status" value="1"/>
</dbReference>
<feature type="binding site" evidence="23">
    <location>
        <position position="289"/>
    </location>
    <ligand>
        <name>ATP</name>
        <dbReference type="ChEBI" id="CHEBI:30616"/>
    </ligand>
</feature>
<comment type="catalytic activity">
    <reaction evidence="22">
        <text>(6S)-5,6,7,8-tetrahydrofolyl-(gamma-L-Glu)(n) + L-glutamate + ATP = (6S)-5,6,7,8-tetrahydrofolyl-(gamma-L-Glu)(n+1) + ADP + phosphate + H(+)</text>
        <dbReference type="Rhea" id="RHEA:10580"/>
        <dbReference type="Rhea" id="RHEA-COMP:14738"/>
        <dbReference type="Rhea" id="RHEA-COMP:14740"/>
        <dbReference type="ChEBI" id="CHEBI:15378"/>
        <dbReference type="ChEBI" id="CHEBI:29985"/>
        <dbReference type="ChEBI" id="CHEBI:30616"/>
        <dbReference type="ChEBI" id="CHEBI:43474"/>
        <dbReference type="ChEBI" id="CHEBI:141005"/>
        <dbReference type="ChEBI" id="CHEBI:456216"/>
        <dbReference type="EC" id="6.3.2.17"/>
    </reaction>
</comment>
<comment type="pathway">
    <text evidence="5">Cofactor biosynthesis; tetrahydrofolylpolyglutamate biosynthesis.</text>
</comment>
<evidence type="ECO:0000256" key="2">
    <source>
        <dbReference type="ARBA" id="ARBA00004273"/>
    </source>
</evidence>
<dbReference type="InterPro" id="IPR023600">
    <property type="entry name" value="Folylpolyglutamate_synth_euk"/>
</dbReference>
<keyword evidence="26" id="KW-1185">Reference proteome</keyword>
<dbReference type="InterPro" id="IPR036565">
    <property type="entry name" value="Mur-like_cat_sf"/>
</dbReference>
<evidence type="ECO:0000256" key="1">
    <source>
        <dbReference type="ARBA" id="ARBA00001944"/>
    </source>
</evidence>
<evidence type="ECO:0000256" key="23">
    <source>
        <dbReference type="PIRSR" id="PIRSR038895-1"/>
    </source>
</evidence>
<comment type="function">
    <text evidence="19">Catalyzes conversion of folates to polyglutamate derivatives allowing concentration of folate compounds in the cell and the intracellular retention of these cofactors, which are important substrates for most of the folate-dependent enzymes that are involved in one-carbon transfer reactions involved in purine, pyrimidine and amino acid synthesis. Required for methionine synthesis and maintenance of intact mitochondrial DNA. Involved in telomere maintenance.</text>
</comment>
<sequence>MSIPEMVEWGRRIGHNPSDYNKLNIIHVTGTKGKGSTCAFTQGILSQYQGFGLNKIGLYTSPHLKSVRERIRIDGKPIAEDKFTRYFFEVWDKLNSSESDVSKFPLMSEGLKPAYFKYMTLLSFHVFLREGVDTAIYEVGVGGEFDSTNVIQKPTVTGITTLGIDHTFMLGDTIESIAWNKGGIFKAGAKALTVPQSEPGALKVLQERALEKGEQLHIIDQDAAKGLKLGISGEFQAQNAALAIALTNEHLQKLNIAIDQEKTKKGLAETVWPGRCQTIKTDSVTYYIDGAHTKESVIASTSWYNTVTDSNKTRILLFNQQTRDADALVALLHDTLAEGVQFDKAIFTTNITWSSGSYSADLVSMNTSKDAVDKLEVQRQLSNKWGEISPDSQRFVMHDIESSVKLINESVAAGKEVEVFVCGSLHLVGGFLVVLEGED</sequence>
<reference evidence="25" key="1">
    <citation type="journal article" date="2021" name="Open Biol.">
        <title>Shared evolutionary footprints suggest mitochondrial oxidative damage underlies multiple complex I losses in fungi.</title>
        <authorList>
            <person name="Schikora-Tamarit M.A."/>
            <person name="Marcet-Houben M."/>
            <person name="Nosek J."/>
            <person name="Gabaldon T."/>
        </authorList>
    </citation>
    <scope>NUCLEOTIDE SEQUENCE</scope>
    <source>
        <strain evidence="25">CBS2887</strain>
    </source>
</reference>
<dbReference type="EMBL" id="JAEUBG010002094">
    <property type="protein sequence ID" value="KAH3685219.1"/>
    <property type="molecule type" value="Genomic_DNA"/>
</dbReference>
<keyword evidence="11" id="KW-0436">Ligase</keyword>
<evidence type="ECO:0000256" key="11">
    <source>
        <dbReference type="ARBA" id="ARBA00022598"/>
    </source>
</evidence>
<keyword evidence="16 24" id="KW-0460">Magnesium</keyword>
<dbReference type="InterPro" id="IPR036615">
    <property type="entry name" value="Mur_ligase_C_dom_sf"/>
</dbReference>
<keyword evidence="17" id="KW-0496">Mitochondrion</keyword>
<dbReference type="GO" id="GO:0005524">
    <property type="term" value="F:ATP binding"/>
    <property type="evidence" value="ECO:0007669"/>
    <property type="project" value="UniProtKB-KW"/>
</dbReference>
<dbReference type="PANTHER" id="PTHR11136:SF5">
    <property type="entry name" value="FOLYLPOLYGLUTAMATE SYNTHASE, MITOCHONDRIAL"/>
    <property type="match status" value="1"/>
</dbReference>
<evidence type="ECO:0000256" key="5">
    <source>
        <dbReference type="ARBA" id="ARBA00005150"/>
    </source>
</evidence>
<evidence type="ECO:0000256" key="15">
    <source>
        <dbReference type="ARBA" id="ARBA00022840"/>
    </source>
</evidence>
<dbReference type="GO" id="GO:0005743">
    <property type="term" value="C:mitochondrial inner membrane"/>
    <property type="evidence" value="ECO:0007669"/>
    <property type="project" value="UniProtKB-SubCell"/>
</dbReference>
<reference evidence="25" key="2">
    <citation type="submission" date="2021-01" db="EMBL/GenBank/DDBJ databases">
        <authorList>
            <person name="Schikora-Tamarit M.A."/>
        </authorList>
    </citation>
    <scope>NUCLEOTIDE SEQUENCE</scope>
    <source>
        <strain evidence="25">CBS2887</strain>
    </source>
</reference>
<dbReference type="GO" id="GO:0046872">
    <property type="term" value="F:metal ion binding"/>
    <property type="evidence" value="ECO:0007669"/>
    <property type="project" value="UniProtKB-KW"/>
</dbReference>
<evidence type="ECO:0000313" key="26">
    <source>
        <dbReference type="Proteomes" id="UP000774326"/>
    </source>
</evidence>
<evidence type="ECO:0000256" key="10">
    <source>
        <dbReference type="ARBA" id="ARBA00022563"/>
    </source>
</evidence>
<dbReference type="Proteomes" id="UP000774326">
    <property type="component" value="Unassembled WGS sequence"/>
</dbReference>
<feature type="binding site" evidence="23">
    <location>
        <position position="275"/>
    </location>
    <ligand>
        <name>ATP</name>
        <dbReference type="ChEBI" id="CHEBI:30616"/>
    </ligand>
</feature>
<dbReference type="OrthoDB" id="5212574at2759"/>
<dbReference type="NCBIfam" id="TIGR01499">
    <property type="entry name" value="folC"/>
    <property type="match status" value="1"/>
</dbReference>
<dbReference type="AlphaFoldDB" id="A0A9P8TNI8"/>
<evidence type="ECO:0000256" key="14">
    <source>
        <dbReference type="ARBA" id="ARBA00022792"/>
    </source>
</evidence>
<evidence type="ECO:0000256" key="16">
    <source>
        <dbReference type="ARBA" id="ARBA00022842"/>
    </source>
</evidence>
<evidence type="ECO:0000313" key="25">
    <source>
        <dbReference type="EMBL" id="KAH3685219.1"/>
    </source>
</evidence>
<keyword evidence="9" id="KW-0963">Cytoplasm</keyword>
<evidence type="ECO:0000256" key="17">
    <source>
        <dbReference type="ARBA" id="ARBA00023128"/>
    </source>
</evidence>
<feature type="binding site" evidence="24">
    <location>
        <position position="138"/>
    </location>
    <ligand>
        <name>Mg(2+)</name>
        <dbReference type="ChEBI" id="CHEBI:18420"/>
        <label>1</label>
    </ligand>
</feature>
<evidence type="ECO:0000256" key="13">
    <source>
        <dbReference type="ARBA" id="ARBA00022741"/>
    </source>
</evidence>
<evidence type="ECO:0000256" key="20">
    <source>
        <dbReference type="ARBA" id="ARBA00030592"/>
    </source>
</evidence>
<evidence type="ECO:0000256" key="7">
    <source>
        <dbReference type="ARBA" id="ARBA00013025"/>
    </source>
</evidence>
<comment type="subcellular location">
    <subcellularLocation>
        <location evidence="4">Cytoplasm</location>
    </subcellularLocation>
    <subcellularLocation>
        <location evidence="2">Mitochondrion inner membrane</location>
    </subcellularLocation>
    <subcellularLocation>
        <location evidence="3">Mitochondrion matrix</location>
    </subcellularLocation>
</comment>
<name>A0A9P8TNI8_WICPI</name>
<keyword evidence="15 23" id="KW-0067">ATP-binding</keyword>
<proteinExistence type="inferred from homology"/>
<keyword evidence="12 24" id="KW-0479">Metal-binding</keyword>
<dbReference type="SUPFAM" id="SSF53244">
    <property type="entry name" value="MurD-like peptide ligases, peptide-binding domain"/>
    <property type="match status" value="1"/>
</dbReference>
<dbReference type="PIRSF" id="PIRSF038895">
    <property type="entry name" value="FPGS"/>
    <property type="match status" value="1"/>
</dbReference>
<accession>A0A9P8TNI8</accession>
<evidence type="ECO:0000256" key="21">
    <source>
        <dbReference type="ARBA" id="ARBA00030876"/>
    </source>
</evidence>
<evidence type="ECO:0000256" key="4">
    <source>
        <dbReference type="ARBA" id="ARBA00004496"/>
    </source>
</evidence>
<evidence type="ECO:0000256" key="8">
    <source>
        <dbReference type="ARBA" id="ARBA00018660"/>
    </source>
</evidence>
<dbReference type="GO" id="GO:0005759">
    <property type="term" value="C:mitochondrial matrix"/>
    <property type="evidence" value="ECO:0007669"/>
    <property type="project" value="UniProtKB-SubCell"/>
</dbReference>
<dbReference type="PROSITE" id="PS01011">
    <property type="entry name" value="FOLYLPOLYGLU_SYNT_1"/>
    <property type="match status" value="1"/>
</dbReference>